<keyword evidence="4" id="KW-0539">Nucleus</keyword>
<feature type="region of interest" description="Disordered" evidence="5">
    <location>
        <begin position="74"/>
        <end position="111"/>
    </location>
</feature>
<evidence type="ECO:0000256" key="1">
    <source>
        <dbReference type="ARBA" id="ARBA00023015"/>
    </source>
</evidence>
<feature type="domain" description="NAC" evidence="6">
    <location>
        <begin position="1"/>
        <end position="97"/>
    </location>
</feature>
<name>A0A5N6KS68_9ROSI</name>
<evidence type="ECO:0000256" key="3">
    <source>
        <dbReference type="ARBA" id="ARBA00023163"/>
    </source>
</evidence>
<sequence>MSIRKTPSNWYCPWTTAAGYWKSTGKDRSIRTSKSLAYRLLGWMKTRVFYKGHAPRGRRPSWIMHEYSAWNVAKTTSHHSQDKRNKEGKEKGRVHSDSKQQQRERNGGDIL</sequence>
<feature type="compositionally biased region" description="Basic and acidic residues" evidence="5">
    <location>
        <begin position="79"/>
        <end position="111"/>
    </location>
</feature>
<dbReference type="Gene3D" id="2.170.150.80">
    <property type="entry name" value="NAC domain"/>
    <property type="match status" value="1"/>
</dbReference>
<proteinExistence type="predicted"/>
<evidence type="ECO:0000259" key="6">
    <source>
        <dbReference type="PROSITE" id="PS51005"/>
    </source>
</evidence>
<dbReference type="SUPFAM" id="SSF101941">
    <property type="entry name" value="NAC domain"/>
    <property type="match status" value="1"/>
</dbReference>
<reference evidence="7 8" key="1">
    <citation type="submission" date="2019-06" db="EMBL/GenBank/DDBJ databases">
        <title>A chromosomal-level reference genome of Carpinus fangiana (Coryloideae, Betulaceae).</title>
        <authorList>
            <person name="Yang X."/>
            <person name="Wang Z."/>
            <person name="Zhang L."/>
            <person name="Hao G."/>
            <person name="Liu J."/>
            <person name="Yang Y."/>
        </authorList>
    </citation>
    <scope>NUCLEOTIDE SEQUENCE [LARGE SCALE GENOMIC DNA]</scope>
    <source>
        <strain evidence="7">Cfa_2016G</strain>
        <tissue evidence="7">Leaf</tissue>
    </source>
</reference>
<comment type="caution">
    <text evidence="7">The sequence shown here is derived from an EMBL/GenBank/DDBJ whole genome shotgun (WGS) entry which is preliminary data.</text>
</comment>
<accession>A0A5N6KS68</accession>
<evidence type="ECO:0000256" key="2">
    <source>
        <dbReference type="ARBA" id="ARBA00023125"/>
    </source>
</evidence>
<dbReference type="GO" id="GO:0006355">
    <property type="term" value="P:regulation of DNA-templated transcription"/>
    <property type="evidence" value="ECO:0007669"/>
    <property type="project" value="InterPro"/>
</dbReference>
<evidence type="ECO:0000256" key="5">
    <source>
        <dbReference type="SAM" id="MobiDB-lite"/>
    </source>
</evidence>
<evidence type="ECO:0000313" key="8">
    <source>
        <dbReference type="Proteomes" id="UP000327013"/>
    </source>
</evidence>
<dbReference type="Proteomes" id="UP000327013">
    <property type="component" value="Unassembled WGS sequence"/>
</dbReference>
<keyword evidence="8" id="KW-1185">Reference proteome</keyword>
<keyword evidence="1" id="KW-0805">Transcription regulation</keyword>
<dbReference type="PROSITE" id="PS51005">
    <property type="entry name" value="NAC"/>
    <property type="match status" value="1"/>
</dbReference>
<keyword evidence="2" id="KW-0238">DNA-binding</keyword>
<protein>
    <recommendedName>
        <fullName evidence="6">NAC domain-containing protein</fullName>
    </recommendedName>
</protein>
<gene>
    <name evidence="7" type="ORF">FH972_022290</name>
</gene>
<organism evidence="7 8">
    <name type="scientific">Carpinus fangiana</name>
    <dbReference type="NCBI Taxonomy" id="176857"/>
    <lineage>
        <taxon>Eukaryota</taxon>
        <taxon>Viridiplantae</taxon>
        <taxon>Streptophyta</taxon>
        <taxon>Embryophyta</taxon>
        <taxon>Tracheophyta</taxon>
        <taxon>Spermatophyta</taxon>
        <taxon>Magnoliopsida</taxon>
        <taxon>eudicotyledons</taxon>
        <taxon>Gunneridae</taxon>
        <taxon>Pentapetalae</taxon>
        <taxon>rosids</taxon>
        <taxon>fabids</taxon>
        <taxon>Fagales</taxon>
        <taxon>Betulaceae</taxon>
        <taxon>Carpinus</taxon>
    </lineage>
</organism>
<evidence type="ECO:0000256" key="4">
    <source>
        <dbReference type="ARBA" id="ARBA00023242"/>
    </source>
</evidence>
<dbReference type="PANTHER" id="PTHR31744">
    <property type="entry name" value="PROTEIN CUP-SHAPED COTYLEDON 2-RELATED"/>
    <property type="match status" value="1"/>
</dbReference>
<keyword evidence="3" id="KW-0804">Transcription</keyword>
<dbReference type="PANTHER" id="PTHR31744:SF92">
    <property type="entry name" value="NAC DOMAIN-CONTAINING PROTEIN 87"/>
    <property type="match status" value="1"/>
</dbReference>
<dbReference type="GO" id="GO:0003677">
    <property type="term" value="F:DNA binding"/>
    <property type="evidence" value="ECO:0007669"/>
    <property type="project" value="UniProtKB-KW"/>
</dbReference>
<dbReference type="OrthoDB" id="730183at2759"/>
<evidence type="ECO:0000313" key="7">
    <source>
        <dbReference type="EMBL" id="KAB8340727.1"/>
    </source>
</evidence>
<dbReference type="InterPro" id="IPR003441">
    <property type="entry name" value="NAC-dom"/>
</dbReference>
<dbReference type="GO" id="GO:0005634">
    <property type="term" value="C:nucleus"/>
    <property type="evidence" value="ECO:0007669"/>
    <property type="project" value="UniProtKB-ARBA"/>
</dbReference>
<dbReference type="AlphaFoldDB" id="A0A5N6KS68"/>
<dbReference type="InterPro" id="IPR036093">
    <property type="entry name" value="NAC_dom_sf"/>
</dbReference>
<dbReference type="Pfam" id="PF02365">
    <property type="entry name" value="NAM"/>
    <property type="match status" value="1"/>
</dbReference>
<dbReference type="EMBL" id="VIBQ01000011">
    <property type="protein sequence ID" value="KAB8340727.1"/>
    <property type="molecule type" value="Genomic_DNA"/>
</dbReference>